<dbReference type="Proteomes" id="UP001596989">
    <property type="component" value="Unassembled WGS sequence"/>
</dbReference>
<comment type="caution">
    <text evidence="1">The sequence shown here is derived from an EMBL/GenBank/DDBJ whole genome shotgun (WGS) entry which is preliminary data.</text>
</comment>
<proteinExistence type="predicted"/>
<dbReference type="EMBL" id="JBHTJZ010000011">
    <property type="protein sequence ID" value="MFD0959730.1"/>
    <property type="molecule type" value="Genomic_DNA"/>
</dbReference>
<sequence length="269" mass="32139">MSLFEKIFNYQILSRLHDNGTFMTTSHERSWLKGMLEHEAADEALLPDTLDKLKRHLAEEAMPDWDRHLLMKAAGRETQVYHPLIRPLRRAMLKGCLLQLDYGVKDGRCHEHVAALPYKLEYSMVKREWYLLWLHVRLRMMMSTRLSKIVAFRETECPQEQYAELLATVKKRLAGKQTSAVIRIVPEYNEELSRILYAFSPFERDIDYDEEAGEYRITLYFAKDELEYVLSKLRFLGKRVQVIQNDRLIQRMRQTVEWVMERYSEERES</sequence>
<protein>
    <submittedName>
        <fullName evidence="1">WYL domain-containing protein</fullName>
    </submittedName>
</protein>
<dbReference type="RefSeq" id="WP_377563970.1">
    <property type="nucleotide sequence ID" value="NZ_JBHTJZ010000011.1"/>
</dbReference>
<gene>
    <name evidence="1" type="ORF">ACFQ2I_10045</name>
</gene>
<organism evidence="1 2">
    <name type="scientific">Paenibacillus chungangensis</name>
    <dbReference type="NCBI Taxonomy" id="696535"/>
    <lineage>
        <taxon>Bacteria</taxon>
        <taxon>Bacillati</taxon>
        <taxon>Bacillota</taxon>
        <taxon>Bacilli</taxon>
        <taxon>Bacillales</taxon>
        <taxon>Paenibacillaceae</taxon>
        <taxon>Paenibacillus</taxon>
    </lineage>
</organism>
<accession>A0ABW3HQI5</accession>
<name>A0ABW3HQI5_9BACL</name>
<evidence type="ECO:0000313" key="2">
    <source>
        <dbReference type="Proteomes" id="UP001596989"/>
    </source>
</evidence>
<keyword evidence="2" id="KW-1185">Reference proteome</keyword>
<reference evidence="2" key="1">
    <citation type="journal article" date="2019" name="Int. J. Syst. Evol. Microbiol.">
        <title>The Global Catalogue of Microorganisms (GCM) 10K type strain sequencing project: providing services to taxonomists for standard genome sequencing and annotation.</title>
        <authorList>
            <consortium name="The Broad Institute Genomics Platform"/>
            <consortium name="The Broad Institute Genome Sequencing Center for Infectious Disease"/>
            <person name="Wu L."/>
            <person name="Ma J."/>
        </authorList>
    </citation>
    <scope>NUCLEOTIDE SEQUENCE [LARGE SCALE GENOMIC DNA]</scope>
    <source>
        <strain evidence="2">CCUG 59129</strain>
    </source>
</reference>
<evidence type="ECO:0000313" key="1">
    <source>
        <dbReference type="EMBL" id="MFD0959730.1"/>
    </source>
</evidence>
<dbReference type="PROSITE" id="PS52050">
    <property type="entry name" value="WYL"/>
    <property type="match status" value="1"/>
</dbReference>